<protein>
    <submittedName>
        <fullName evidence="9">Spore gernimation protein</fullName>
    </submittedName>
</protein>
<dbReference type="NCBIfam" id="TIGR00912">
    <property type="entry name" value="2A0309"/>
    <property type="match status" value="1"/>
</dbReference>
<dbReference type="GO" id="GO:0009847">
    <property type="term" value="P:spore germination"/>
    <property type="evidence" value="ECO:0007669"/>
    <property type="project" value="InterPro"/>
</dbReference>
<feature type="transmembrane region" description="Helical" evidence="8">
    <location>
        <begin position="86"/>
        <end position="109"/>
    </location>
</feature>
<keyword evidence="4" id="KW-0309">Germination</keyword>
<feature type="transmembrane region" description="Helical" evidence="8">
    <location>
        <begin position="307"/>
        <end position="325"/>
    </location>
</feature>
<evidence type="ECO:0000256" key="7">
    <source>
        <dbReference type="ARBA" id="ARBA00023136"/>
    </source>
</evidence>
<dbReference type="EMBL" id="VDCQ01000036">
    <property type="protein sequence ID" value="TNJ63911.1"/>
    <property type="molecule type" value="Genomic_DNA"/>
</dbReference>
<reference evidence="9 10" key="1">
    <citation type="submission" date="2019-05" db="EMBL/GenBank/DDBJ databases">
        <title>We sequenced the genome of Paenibacillus hemerocallicola KCTC 33185 for further insight into its adaptation and study the phylogeny of Paenibacillus.</title>
        <authorList>
            <person name="Narsing Rao M.P."/>
        </authorList>
    </citation>
    <scope>NUCLEOTIDE SEQUENCE [LARGE SCALE GENOMIC DNA]</scope>
    <source>
        <strain evidence="9 10">KCTC 33185</strain>
    </source>
</reference>
<keyword evidence="10" id="KW-1185">Reference proteome</keyword>
<dbReference type="Pfam" id="PF03845">
    <property type="entry name" value="Spore_permease"/>
    <property type="match status" value="1"/>
</dbReference>
<name>A0A5C4T4C2_9BACL</name>
<dbReference type="GO" id="GO:0016020">
    <property type="term" value="C:membrane"/>
    <property type="evidence" value="ECO:0007669"/>
    <property type="project" value="UniProtKB-SubCell"/>
</dbReference>
<feature type="transmembrane region" description="Helical" evidence="8">
    <location>
        <begin position="45"/>
        <end position="66"/>
    </location>
</feature>
<evidence type="ECO:0000313" key="10">
    <source>
        <dbReference type="Proteomes" id="UP000307943"/>
    </source>
</evidence>
<evidence type="ECO:0000256" key="3">
    <source>
        <dbReference type="ARBA" id="ARBA00022448"/>
    </source>
</evidence>
<dbReference type="Proteomes" id="UP000307943">
    <property type="component" value="Unassembled WGS sequence"/>
</dbReference>
<feature type="transmembrane region" description="Helical" evidence="8">
    <location>
        <begin position="187"/>
        <end position="208"/>
    </location>
</feature>
<evidence type="ECO:0000256" key="4">
    <source>
        <dbReference type="ARBA" id="ARBA00022544"/>
    </source>
</evidence>
<keyword evidence="7 8" id="KW-0472">Membrane</keyword>
<dbReference type="OrthoDB" id="2381188at2"/>
<evidence type="ECO:0000256" key="6">
    <source>
        <dbReference type="ARBA" id="ARBA00022989"/>
    </source>
</evidence>
<comment type="subcellular location">
    <subcellularLocation>
        <location evidence="1">Membrane</location>
        <topology evidence="1">Multi-pass membrane protein</topology>
    </subcellularLocation>
</comment>
<feature type="transmembrane region" description="Helical" evidence="8">
    <location>
        <begin position="220"/>
        <end position="240"/>
    </location>
</feature>
<keyword evidence="5 8" id="KW-0812">Transmembrane</keyword>
<keyword evidence="3" id="KW-0813">Transport</keyword>
<feature type="transmembrane region" description="Helical" evidence="8">
    <location>
        <begin position="337"/>
        <end position="360"/>
    </location>
</feature>
<gene>
    <name evidence="9" type="ORF">FE784_23085</name>
</gene>
<feature type="transmembrane region" description="Helical" evidence="8">
    <location>
        <begin position="12"/>
        <end position="33"/>
    </location>
</feature>
<comment type="caution">
    <text evidence="9">The sequence shown here is derived from an EMBL/GenBank/DDBJ whole genome shotgun (WGS) entry which is preliminary data.</text>
</comment>
<comment type="similarity">
    <text evidence="2">Belongs to the amino acid-polyamine-organocation (APC) superfamily. Spore germination protein (SGP) (TC 2.A.3.9) family.</text>
</comment>
<dbReference type="PANTHER" id="PTHR34975">
    <property type="entry name" value="SPORE GERMINATION PROTEIN A2"/>
    <property type="match status" value="1"/>
</dbReference>
<organism evidence="9 10">
    <name type="scientific">Paenibacillus hemerocallicola</name>
    <dbReference type="NCBI Taxonomy" id="1172614"/>
    <lineage>
        <taxon>Bacteria</taxon>
        <taxon>Bacillati</taxon>
        <taxon>Bacillota</taxon>
        <taxon>Bacilli</taxon>
        <taxon>Bacillales</taxon>
        <taxon>Paenibacillaceae</taxon>
        <taxon>Paenibacillus</taxon>
    </lineage>
</organism>
<keyword evidence="6 8" id="KW-1133">Transmembrane helix</keyword>
<evidence type="ECO:0000313" key="9">
    <source>
        <dbReference type="EMBL" id="TNJ63911.1"/>
    </source>
</evidence>
<proteinExistence type="inferred from homology"/>
<dbReference type="InterPro" id="IPR004761">
    <property type="entry name" value="Spore_GerAB"/>
</dbReference>
<accession>A0A5C4T4C2</accession>
<dbReference type="RefSeq" id="WP_139604613.1">
    <property type="nucleotide sequence ID" value="NZ_VDCQ01000036.1"/>
</dbReference>
<feature type="transmembrane region" description="Helical" evidence="8">
    <location>
        <begin position="121"/>
        <end position="139"/>
    </location>
</feature>
<evidence type="ECO:0000256" key="5">
    <source>
        <dbReference type="ARBA" id="ARBA00022692"/>
    </source>
</evidence>
<dbReference type="AlphaFoldDB" id="A0A5C4T4C2"/>
<sequence>MGQSNGNSIGKISFTQAFMVMMLFNGLTSHVIANPLLLDSSGRDAWISVLLTSALYIPWCGLLVYIMKKSGRQKLQDWLAKQTNPVVAWLLLVPICLQLYMIGSMTVIHTTIWTVTNYLPATPQYVLIVALVLVCHYLAKHGLRTIAIGAGILLPTVVILGYFVAIANTSEKDFALMRPFLENGWYPAFRGMVYAGGAFVEIALLLLLQHRLKSKVRVWQMTLLGVVLVYITLGPLIGAITEFGPKEAAKQMVSPYEQWRLVKLGNYIEHVDFLSVYQWLAGATVRISLSQYLLVDLLPLRKPRSRKWTVVAISLSFVVLSILISDQNTFYLWMYQLYFPVSLFVTLFITLAWAVIAWFAKPPGEGKERHEGTQA</sequence>
<feature type="transmembrane region" description="Helical" evidence="8">
    <location>
        <begin position="146"/>
        <end position="167"/>
    </location>
</feature>
<evidence type="ECO:0000256" key="1">
    <source>
        <dbReference type="ARBA" id="ARBA00004141"/>
    </source>
</evidence>
<evidence type="ECO:0000256" key="2">
    <source>
        <dbReference type="ARBA" id="ARBA00007998"/>
    </source>
</evidence>
<dbReference type="PANTHER" id="PTHR34975:SF2">
    <property type="entry name" value="SPORE GERMINATION PROTEIN A2"/>
    <property type="match status" value="1"/>
</dbReference>
<evidence type="ECO:0000256" key="8">
    <source>
        <dbReference type="SAM" id="Phobius"/>
    </source>
</evidence>